<dbReference type="Gene3D" id="1.10.260.40">
    <property type="entry name" value="lambda repressor-like DNA-binding domains"/>
    <property type="match status" value="1"/>
</dbReference>
<dbReference type="Proteomes" id="UP000284751">
    <property type="component" value="Unassembled WGS sequence"/>
</dbReference>
<dbReference type="InterPro" id="IPR001387">
    <property type="entry name" value="Cro/C1-type_HTH"/>
</dbReference>
<dbReference type="Pfam" id="PF04014">
    <property type="entry name" value="MazE_antitoxin"/>
    <property type="match status" value="1"/>
</dbReference>
<dbReference type="InterPro" id="IPR007159">
    <property type="entry name" value="SpoVT-AbrB_dom"/>
</dbReference>
<proteinExistence type="predicted"/>
<dbReference type="EMBL" id="QRTC01000083">
    <property type="protein sequence ID" value="RGQ34386.1"/>
    <property type="molecule type" value="Genomic_DNA"/>
</dbReference>
<protein>
    <submittedName>
        <fullName evidence="3">Helix-turn-helix domain-containing protein</fullName>
    </submittedName>
</protein>
<dbReference type="PANTHER" id="PTHR46558">
    <property type="entry name" value="TRACRIPTIONAL REGULATORY PROTEIN-RELATED-RELATED"/>
    <property type="match status" value="1"/>
</dbReference>
<keyword evidence="1" id="KW-0238">DNA-binding</keyword>
<evidence type="ECO:0000259" key="2">
    <source>
        <dbReference type="PROSITE" id="PS50943"/>
    </source>
</evidence>
<dbReference type="SMART" id="SM00530">
    <property type="entry name" value="HTH_XRE"/>
    <property type="match status" value="1"/>
</dbReference>
<dbReference type="Pfam" id="PF01381">
    <property type="entry name" value="HTH_3"/>
    <property type="match status" value="1"/>
</dbReference>
<feature type="domain" description="HTH cro/C1-type" evidence="2">
    <location>
        <begin position="6"/>
        <end position="60"/>
    </location>
</feature>
<dbReference type="SUPFAM" id="SSF47413">
    <property type="entry name" value="lambda repressor-like DNA-binding domains"/>
    <property type="match status" value="1"/>
</dbReference>
<dbReference type="SUPFAM" id="SSF89447">
    <property type="entry name" value="AbrB/MazE/MraZ-like"/>
    <property type="match status" value="1"/>
</dbReference>
<dbReference type="InterPro" id="IPR037914">
    <property type="entry name" value="SpoVT-AbrB_sf"/>
</dbReference>
<evidence type="ECO:0000313" key="4">
    <source>
        <dbReference type="Proteomes" id="UP000284751"/>
    </source>
</evidence>
<name>A0A412ATC9_9FIRM</name>
<dbReference type="InterPro" id="IPR010982">
    <property type="entry name" value="Lambda_DNA-bd_dom_sf"/>
</dbReference>
<dbReference type="AlphaFoldDB" id="A0A412ATC9"/>
<comment type="caution">
    <text evidence="3">The sequence shown here is derived from an EMBL/GenBank/DDBJ whole genome shotgun (WGS) entry which is preliminary data.</text>
</comment>
<dbReference type="CDD" id="cd00093">
    <property type="entry name" value="HTH_XRE"/>
    <property type="match status" value="1"/>
</dbReference>
<gene>
    <name evidence="3" type="ORF">DWY99_13575</name>
</gene>
<evidence type="ECO:0000313" key="3">
    <source>
        <dbReference type="EMBL" id="RGQ34386.1"/>
    </source>
</evidence>
<dbReference type="Gene3D" id="2.10.260.10">
    <property type="match status" value="1"/>
</dbReference>
<accession>A0A412ATC9</accession>
<organism evidence="3 4">
    <name type="scientific">[Clostridium] leptum</name>
    <dbReference type="NCBI Taxonomy" id="1535"/>
    <lineage>
        <taxon>Bacteria</taxon>
        <taxon>Bacillati</taxon>
        <taxon>Bacillota</taxon>
        <taxon>Clostridia</taxon>
        <taxon>Eubacteriales</taxon>
        <taxon>Oscillospiraceae</taxon>
        <taxon>Oscillospiraceae incertae sedis</taxon>
    </lineage>
</organism>
<sequence length="146" mass="16095">MLADNLIVLRNIKGLTQEQVAEVIGISRQSYSKWEQGETYPDIDKCDKLAQYYGVTIDSLVHQNNKVGDVKIAPAPLGKHLWGTVTIGSKGQIVIPKAARDTFELNEGDRLVVLGDDAQGIALVKAEVFEQRMKDALNLSRQMSDA</sequence>
<evidence type="ECO:0000256" key="1">
    <source>
        <dbReference type="ARBA" id="ARBA00023125"/>
    </source>
</evidence>
<dbReference type="SMART" id="SM00966">
    <property type="entry name" value="SpoVT_AbrB"/>
    <property type="match status" value="1"/>
</dbReference>
<dbReference type="GO" id="GO:0003677">
    <property type="term" value="F:DNA binding"/>
    <property type="evidence" value="ECO:0007669"/>
    <property type="project" value="UniProtKB-KW"/>
</dbReference>
<dbReference type="NCBIfam" id="TIGR01439">
    <property type="entry name" value="lp_hng_hel_AbrB"/>
    <property type="match status" value="1"/>
</dbReference>
<dbReference type="PANTHER" id="PTHR46558:SF11">
    <property type="entry name" value="HTH-TYPE TRANSCRIPTIONAL REGULATOR XRE"/>
    <property type="match status" value="1"/>
</dbReference>
<reference evidence="3 4" key="1">
    <citation type="submission" date="2018-08" db="EMBL/GenBank/DDBJ databases">
        <title>A genome reference for cultivated species of the human gut microbiota.</title>
        <authorList>
            <person name="Zou Y."/>
            <person name="Xue W."/>
            <person name="Luo G."/>
        </authorList>
    </citation>
    <scope>NUCLEOTIDE SEQUENCE [LARGE SCALE GENOMIC DNA]</scope>
    <source>
        <strain evidence="3 4">AF28-26</strain>
    </source>
</reference>
<dbReference type="PROSITE" id="PS50943">
    <property type="entry name" value="HTH_CROC1"/>
    <property type="match status" value="1"/>
</dbReference>